<comment type="pathway">
    <text evidence="2 9">Glycan metabolism; pectin degradation; 2-dehydro-3-deoxy-D-gluconate from pectin: step 1/5.</text>
</comment>
<evidence type="ECO:0000256" key="3">
    <source>
        <dbReference type="ARBA" id="ARBA00006027"/>
    </source>
</evidence>
<sequence>MATSSSFCLQGLEAIQMAQNQIAQVRNWATQTLQDDDSNHVSVPFNDCVKLYSESEFRLSQLLASENYTRDDTRTWLSGVLANHKTCLNGLNEKGFLQTQPITRNLTFWLNEALAFYRKGRGKRNVSSIEGVPLPGRPINNHGGGILTSWDPATSKADFTVARDGSGTHRTINDAVAALNRMVKGRSQRIIIHVKAGVYNEKVEIEKHHHDVMLVGDGIGKTIITGSRNVRDGDSTLSSATFGVSGDGFWARDITFENIAGPNKHQAVALRVSADRSVFYRCSIQAYQDTLYVHSLRQFYRDCQIYGTVDFIFGDASVIFQNCDIFVKRPMNGQTNYITAQGRDNPNEITGISIHRSRVRPSPDFVAVKGSFKTFLGRPWKKYSRTVFMQTDLDGLIDPVGWGKWGGNFALSTLFYAEYMNTGNGASTTRRVKWPGFHVFNSPEQALPFSVNRFIQGESWIPGSGVPCWLEI</sequence>
<dbReference type="Proteomes" id="UP000027138">
    <property type="component" value="Unassembled WGS sequence"/>
</dbReference>
<gene>
    <name evidence="12" type="ORF">JCGZ_14550</name>
</gene>
<evidence type="ECO:0000256" key="2">
    <source>
        <dbReference type="ARBA" id="ARBA00005184"/>
    </source>
</evidence>
<comment type="similarity">
    <text evidence="3">In the N-terminal section; belongs to the PMEI family.</text>
</comment>
<dbReference type="InterPro" id="IPR011050">
    <property type="entry name" value="Pectin_lyase_fold/virulence"/>
</dbReference>
<keyword evidence="6 9" id="KW-0378">Hydrolase</keyword>
<dbReference type="GO" id="GO:0045490">
    <property type="term" value="P:pectin catabolic process"/>
    <property type="evidence" value="ECO:0007669"/>
    <property type="project" value="UniProtKB-UniRule"/>
</dbReference>
<evidence type="ECO:0000256" key="4">
    <source>
        <dbReference type="ARBA" id="ARBA00007786"/>
    </source>
</evidence>
<name>A0A067KAE9_JATCU</name>
<keyword evidence="7 9" id="KW-0063">Aspartyl esterase</keyword>
<evidence type="ECO:0000259" key="11">
    <source>
        <dbReference type="Pfam" id="PF04043"/>
    </source>
</evidence>
<dbReference type="CDD" id="cd15799">
    <property type="entry name" value="PMEI-like_4"/>
    <property type="match status" value="1"/>
</dbReference>
<evidence type="ECO:0000313" key="12">
    <source>
        <dbReference type="EMBL" id="KDP28779.1"/>
    </source>
</evidence>
<comment type="subcellular location">
    <subcellularLocation>
        <location evidence="1">Secreted</location>
        <location evidence="1">Cell wall</location>
    </subcellularLocation>
</comment>
<comment type="similarity">
    <text evidence="4">In the C-terminal section; belongs to the pectinesterase family.</text>
</comment>
<dbReference type="GO" id="GO:0042545">
    <property type="term" value="P:cell wall modification"/>
    <property type="evidence" value="ECO:0007669"/>
    <property type="project" value="UniProtKB-UniRule"/>
</dbReference>
<keyword evidence="13" id="KW-1185">Reference proteome</keyword>
<evidence type="ECO:0000256" key="9">
    <source>
        <dbReference type="RuleBase" id="RU000589"/>
    </source>
</evidence>
<dbReference type="InterPro" id="IPR035513">
    <property type="entry name" value="Invertase/methylesterase_inhib"/>
</dbReference>
<dbReference type="InterPro" id="IPR000070">
    <property type="entry name" value="Pectinesterase_cat"/>
</dbReference>
<dbReference type="EC" id="3.1.1.11" evidence="9"/>
<dbReference type="SUPFAM" id="SSF51126">
    <property type="entry name" value="Pectin lyase-like"/>
    <property type="match status" value="1"/>
</dbReference>
<evidence type="ECO:0000256" key="5">
    <source>
        <dbReference type="ARBA" id="ARBA00022512"/>
    </source>
</evidence>
<keyword evidence="5" id="KW-0134">Cell wall</keyword>
<dbReference type="PROSITE" id="PS00503">
    <property type="entry name" value="PECTINESTERASE_2"/>
    <property type="match status" value="1"/>
</dbReference>
<organism evidence="12 13">
    <name type="scientific">Jatropha curcas</name>
    <name type="common">Barbados nut</name>
    <dbReference type="NCBI Taxonomy" id="180498"/>
    <lineage>
        <taxon>Eukaryota</taxon>
        <taxon>Viridiplantae</taxon>
        <taxon>Streptophyta</taxon>
        <taxon>Embryophyta</taxon>
        <taxon>Tracheophyta</taxon>
        <taxon>Spermatophyta</taxon>
        <taxon>Magnoliopsida</taxon>
        <taxon>eudicotyledons</taxon>
        <taxon>Gunneridae</taxon>
        <taxon>Pentapetalae</taxon>
        <taxon>rosids</taxon>
        <taxon>fabids</taxon>
        <taxon>Malpighiales</taxon>
        <taxon>Euphorbiaceae</taxon>
        <taxon>Crotonoideae</taxon>
        <taxon>Jatropheae</taxon>
        <taxon>Jatropha</taxon>
    </lineage>
</organism>
<proteinExistence type="inferred from homology"/>
<dbReference type="SUPFAM" id="SSF101148">
    <property type="entry name" value="Plant invertase/pectin methylesterase inhibitor"/>
    <property type="match status" value="1"/>
</dbReference>
<dbReference type="OrthoDB" id="2019149at2759"/>
<reference evidence="12 13" key="1">
    <citation type="journal article" date="2014" name="PLoS ONE">
        <title>Global Analysis of Gene Expression Profiles in Physic Nut (Jatropha curcas L.) Seedlings Exposed to Salt Stress.</title>
        <authorList>
            <person name="Zhang L."/>
            <person name="Zhang C."/>
            <person name="Wu P."/>
            <person name="Chen Y."/>
            <person name="Li M."/>
            <person name="Jiang H."/>
            <person name="Wu G."/>
        </authorList>
    </citation>
    <scope>NUCLEOTIDE SEQUENCE [LARGE SCALE GENOMIC DNA]</scope>
    <source>
        <strain evidence="13">cv. GZQX0401</strain>
        <tissue evidence="12">Young leaves</tissue>
    </source>
</reference>
<dbReference type="AlphaFoldDB" id="A0A067KAE9"/>
<comment type="catalytic activity">
    <reaction evidence="9">
        <text>[(1-&gt;4)-alpha-D-galacturonosyl methyl ester](n) + n H2O = [(1-&gt;4)-alpha-D-galacturonosyl](n) + n methanol + n H(+)</text>
        <dbReference type="Rhea" id="RHEA:22380"/>
        <dbReference type="Rhea" id="RHEA-COMP:14570"/>
        <dbReference type="Rhea" id="RHEA-COMP:14573"/>
        <dbReference type="ChEBI" id="CHEBI:15377"/>
        <dbReference type="ChEBI" id="CHEBI:15378"/>
        <dbReference type="ChEBI" id="CHEBI:17790"/>
        <dbReference type="ChEBI" id="CHEBI:140522"/>
        <dbReference type="ChEBI" id="CHEBI:140523"/>
        <dbReference type="EC" id="3.1.1.11"/>
    </reaction>
</comment>
<feature type="domain" description="Pectinesterase catalytic" evidence="10">
    <location>
        <begin position="159"/>
        <end position="458"/>
    </location>
</feature>
<dbReference type="InterPro" id="IPR006501">
    <property type="entry name" value="Pectinesterase_inhib_dom"/>
</dbReference>
<dbReference type="Gene3D" id="1.20.140.40">
    <property type="entry name" value="Invertase/pectin methylesterase inhibitor family protein"/>
    <property type="match status" value="1"/>
</dbReference>
<dbReference type="InterPro" id="IPR012334">
    <property type="entry name" value="Pectin_lyas_fold"/>
</dbReference>
<dbReference type="STRING" id="180498.A0A067KAE9"/>
<dbReference type="Pfam" id="PF04043">
    <property type="entry name" value="PMEI"/>
    <property type="match status" value="1"/>
</dbReference>
<dbReference type="FunFam" id="2.160.20.10:FF:000001">
    <property type="entry name" value="Pectinesterase"/>
    <property type="match status" value="1"/>
</dbReference>
<feature type="active site" evidence="8">
    <location>
        <position position="310"/>
    </location>
</feature>
<protein>
    <recommendedName>
        <fullName evidence="9">Pectinesterase</fullName>
        <ecNumber evidence="9">3.1.1.11</ecNumber>
    </recommendedName>
</protein>
<keyword evidence="5" id="KW-0964">Secreted</keyword>
<dbReference type="UniPathway" id="UPA00545">
    <property type="reaction ID" value="UER00823"/>
</dbReference>
<evidence type="ECO:0000256" key="1">
    <source>
        <dbReference type="ARBA" id="ARBA00004191"/>
    </source>
</evidence>
<dbReference type="GO" id="GO:0030599">
    <property type="term" value="F:pectinesterase activity"/>
    <property type="evidence" value="ECO:0007669"/>
    <property type="project" value="UniProtKB-UniRule"/>
</dbReference>
<evidence type="ECO:0000256" key="8">
    <source>
        <dbReference type="PROSITE-ProRule" id="PRU10040"/>
    </source>
</evidence>
<dbReference type="InterPro" id="IPR033131">
    <property type="entry name" value="Pectinesterase_Asp_AS"/>
</dbReference>
<evidence type="ECO:0000256" key="6">
    <source>
        <dbReference type="ARBA" id="ARBA00022801"/>
    </source>
</evidence>
<evidence type="ECO:0000313" key="13">
    <source>
        <dbReference type="Proteomes" id="UP000027138"/>
    </source>
</evidence>
<dbReference type="EMBL" id="KK914782">
    <property type="protein sequence ID" value="KDP28779.1"/>
    <property type="molecule type" value="Genomic_DNA"/>
</dbReference>
<dbReference type="Pfam" id="PF01095">
    <property type="entry name" value="Pectinesterase"/>
    <property type="match status" value="1"/>
</dbReference>
<feature type="domain" description="Pectinesterase inhibitor" evidence="11">
    <location>
        <begin position="14"/>
        <end position="99"/>
    </location>
</feature>
<accession>A0A067KAE9</accession>
<dbReference type="PANTHER" id="PTHR31707">
    <property type="entry name" value="PECTINESTERASE"/>
    <property type="match status" value="1"/>
</dbReference>
<evidence type="ECO:0000259" key="10">
    <source>
        <dbReference type="Pfam" id="PF01095"/>
    </source>
</evidence>
<dbReference type="Gene3D" id="2.160.20.10">
    <property type="entry name" value="Single-stranded right-handed beta-helix, Pectin lyase-like"/>
    <property type="match status" value="1"/>
</dbReference>
<dbReference type="GO" id="GO:0004857">
    <property type="term" value="F:enzyme inhibitor activity"/>
    <property type="evidence" value="ECO:0007669"/>
    <property type="project" value="InterPro"/>
</dbReference>
<evidence type="ECO:0000256" key="7">
    <source>
        <dbReference type="ARBA" id="ARBA00023085"/>
    </source>
</evidence>